<accession>A0AAE6BDS4</accession>
<name>A0AAE6BDS4_AGRTU</name>
<dbReference type="Proteomes" id="UP000298579">
    <property type="component" value="Chromosome linear"/>
</dbReference>
<proteinExistence type="predicted"/>
<dbReference type="InterPro" id="IPR021747">
    <property type="entry name" value="DUF3313"/>
</dbReference>
<sequence length="315" mass="33288">MLPQFWLSYRAGHKINQASGVRAVQQRWNLLPRAFGERGRRSRGAAFATLPIAIIMSGCSSVPLKEGGTLTSYAQLSPAKGKFTRSRTFVDAYGLAGIKTVAIVPTTFSFAASSRVTSEKDRILVSNALDRAICVALSDKYRIAALGQPADMTVRTVVTDLVPTNKTMAGVSTAVTLGSGFVLPVSVPRLPVGLGGLAVEAEAVDSAGVQRAAAVWSKGANSITSKPRVSEIGDAYGLAADFSNYFARILVKGKVSEGLDLSVPSGHRIRSALGGKPKYVECDAYGRSRGLQGMVADKFGAPPEWTDKHARAGSR</sequence>
<protein>
    <submittedName>
        <fullName evidence="1">DUF3313 domain-containing protein</fullName>
    </submittedName>
</protein>
<dbReference type="EMBL" id="CP039898">
    <property type="protein sequence ID" value="QCL80572.1"/>
    <property type="molecule type" value="Genomic_DNA"/>
</dbReference>
<organism evidence="1 2">
    <name type="scientific">Agrobacterium tumefaciens</name>
    <dbReference type="NCBI Taxonomy" id="358"/>
    <lineage>
        <taxon>Bacteria</taxon>
        <taxon>Pseudomonadati</taxon>
        <taxon>Pseudomonadota</taxon>
        <taxon>Alphaproteobacteria</taxon>
        <taxon>Hyphomicrobiales</taxon>
        <taxon>Rhizobiaceae</taxon>
        <taxon>Rhizobium/Agrobacterium group</taxon>
        <taxon>Agrobacterium</taxon>
        <taxon>Agrobacterium tumefaciens complex</taxon>
    </lineage>
</organism>
<reference evidence="1 2" key="1">
    <citation type="submission" date="2019-04" db="EMBL/GenBank/DDBJ databases">
        <title>Complete genome sequence of Agrobacterium tumefaciens CFBP5877.</title>
        <authorList>
            <person name="Huang Y.-Y."/>
            <person name="Chiang H.-Y."/>
            <person name="Chou L."/>
            <person name="Lai E.-M."/>
            <person name="Kuo C.-H."/>
        </authorList>
    </citation>
    <scope>NUCLEOTIDE SEQUENCE [LARGE SCALE GENOMIC DNA]</scope>
    <source>
        <strain evidence="1 2">CFBP5877</strain>
    </source>
</reference>
<dbReference type="Pfam" id="PF11769">
    <property type="entry name" value="DUF3313"/>
    <property type="match status" value="1"/>
</dbReference>
<evidence type="ECO:0000313" key="1">
    <source>
        <dbReference type="EMBL" id="QCL80572.1"/>
    </source>
</evidence>
<dbReference type="AlphaFoldDB" id="A0AAE6BDS4"/>
<gene>
    <name evidence="1" type="ORF">CFBP5877_15440</name>
</gene>
<evidence type="ECO:0000313" key="2">
    <source>
        <dbReference type="Proteomes" id="UP000298579"/>
    </source>
</evidence>